<evidence type="ECO:0000256" key="2">
    <source>
        <dbReference type="SAM" id="MobiDB-lite"/>
    </source>
</evidence>
<evidence type="ECO:0000313" key="3">
    <source>
        <dbReference type="Ensembl" id="ENSELUP00000000249.3"/>
    </source>
</evidence>
<dbReference type="KEGG" id="els:105020428"/>
<accession>A0A3P8X7M6</accession>
<dbReference type="GeneTree" id="ENSGT00390000018647"/>
<dbReference type="Bgee" id="ENSELUG00000001863">
    <property type="expression patterns" value="Expressed in brain and 7 other cell types or tissues"/>
</dbReference>
<keyword evidence="1" id="KW-0175">Coiled coil</keyword>
<dbReference type="OMA" id="TSIARME"/>
<dbReference type="InterPro" id="IPR037383">
    <property type="entry name" value="CCDC87"/>
</dbReference>
<feature type="region of interest" description="Disordered" evidence="2">
    <location>
        <begin position="719"/>
        <end position="745"/>
    </location>
</feature>
<reference evidence="3" key="2">
    <citation type="submission" date="2020-02" db="EMBL/GenBank/DDBJ databases">
        <title>Esox lucius (northern pike) genome, fEsoLuc1, primary haplotype.</title>
        <authorList>
            <person name="Myers G."/>
            <person name="Karagic N."/>
            <person name="Meyer A."/>
            <person name="Pippel M."/>
            <person name="Reichard M."/>
            <person name="Winkler S."/>
            <person name="Tracey A."/>
            <person name="Sims Y."/>
            <person name="Howe K."/>
            <person name="Rhie A."/>
            <person name="Formenti G."/>
            <person name="Durbin R."/>
            <person name="Fedrigo O."/>
            <person name="Jarvis E.D."/>
        </authorList>
    </citation>
    <scope>NUCLEOTIDE SEQUENCE [LARGE SCALE GENOMIC DNA]</scope>
</reference>
<feature type="region of interest" description="Disordered" evidence="2">
    <location>
        <begin position="590"/>
        <end position="615"/>
    </location>
</feature>
<dbReference type="PANTHER" id="PTHR16078:SF1">
    <property type="entry name" value="COILED-COIL DOMAIN-CONTAINING PROTEIN 87"/>
    <property type="match status" value="1"/>
</dbReference>
<name>A0A3P8X7M6_ESOLU</name>
<proteinExistence type="predicted"/>
<dbReference type="InParanoid" id="A0A3P8X7M6"/>
<dbReference type="Ensembl" id="ENSELUT00000019376.3">
    <property type="protein sequence ID" value="ENSELUP00000000249.3"/>
    <property type="gene ID" value="ENSELUG00000001863.3"/>
</dbReference>
<keyword evidence="4" id="KW-1185">Reference proteome</keyword>
<evidence type="ECO:0000313" key="4">
    <source>
        <dbReference type="Proteomes" id="UP000265140"/>
    </source>
</evidence>
<dbReference type="PANTHER" id="PTHR16078">
    <property type="entry name" value="COILED-COIL DOMAIN-CONTAINING PROTEIN 87"/>
    <property type="match status" value="1"/>
</dbReference>
<dbReference type="Gene3D" id="1.20.58.1520">
    <property type="match status" value="1"/>
</dbReference>
<evidence type="ECO:0000256" key="1">
    <source>
        <dbReference type="SAM" id="Coils"/>
    </source>
</evidence>
<dbReference type="RefSeq" id="XP_010885745.2">
    <property type="nucleotide sequence ID" value="XM_010887443.3"/>
</dbReference>
<sequence length="975" mass="112170">MARPLPSFAHLVAIRPNVYQLFLLSVTSEGMTSRKIKVVGHLSRAEASRQVAEGQDMLYSMNQVVACTQDIQQTYRSILGPLTLFCQYSPEGEKADRFQEERLRSTSVAEWVETTPTSLAAMLQQLQHRIQEMPMPHSTPVEDQQAFAAVMTSELGLIWQDLEGLMDEPTLTRVENRQLHSQTCQEVLRVGQELYLNYLHLMDTLRRRAVFSDQANRSRLEAQMAIDCASLLNVHLIRRNIATGIKASRRALMNTERGRASGPDLNGAMEARTEMHLKLDFSQTLTPSKKSGVTKHSKNLIERDIKEMTEMMGYIDLELAYDLVPCHLEQITSKEGGKHAGLASVSQADVEPRMYYHSYTRLKGCSSMPDLQRESLLGELEMECPPARPQSPLVLLTTGQGSSLEKPIHPADDLRRLLQDSVSVDQAVTDIESDLPPLIKALTWRSSTKLQLLTRTLRRLEEEEEEKKRRRRVAKKELEHPQGDVVNVTLSHGSLARTAAARISDRVLADTISIHTHPPVYNDLTKELELSSVRWLDRNLFSGQEIKEVYKELTKSISKQFLNFNEDPMIEPALTHPKWSLKKKNHERFINPQLKRQNTNTKSKRKKAKIPEDHNKPLDQYSRAYAAWLQWWKTTLSLEDYLQYISNQDSDYLWAVFHLYDSEKSDDEEDERGQLQLQRDERKKRRRQKIEALKCQKQEYVTGVWNVNTVLLGGLWKEPELEEEEESPDEEITSPKQKTHRRTGVGAKQTCEGWVSVEGEQVQSRLERIWTVLSLPDTHRLDMAIKYSSDAYRHQLEEATAAWERAARLIQQRETVLARLELFEREASDPNRFFQRGYQGTSTARMEESKHRKKLNSQISSLDKVLSKILQHITDTFHDTVTYKGRPYGEKMRWDRIELLYWLQQERRVQALERVVEGKGLPARLPSLNSNVQLYHSTHSTTQANAPTLSQISQPLQHKPSDFNVSSICVNSLSK</sequence>
<protein>
    <recommendedName>
        <fullName evidence="5">Coiled-coil domain containing 87</fullName>
    </recommendedName>
</protein>
<reference evidence="4" key="1">
    <citation type="journal article" date="2014" name="PLoS ONE">
        <title>The genome and linkage map of the northern pike (Esox lucius): conserved synteny revealed between the salmonid sister group and the Neoteleostei.</title>
        <authorList>
            <person name="Rondeau E.B."/>
            <person name="Minkley D.R."/>
            <person name="Leong J.S."/>
            <person name="Messmer A.M."/>
            <person name="Jantzen J.R."/>
            <person name="von Schalburg K.R."/>
            <person name="Lemon C."/>
            <person name="Bird N.H."/>
            <person name="Koop B.F."/>
        </authorList>
    </citation>
    <scope>NUCLEOTIDE SEQUENCE</scope>
</reference>
<dbReference type="AlphaFoldDB" id="A0A3P8X7M6"/>
<feature type="compositionally biased region" description="Acidic residues" evidence="2">
    <location>
        <begin position="720"/>
        <end position="732"/>
    </location>
</feature>
<feature type="coiled-coil region" evidence="1">
    <location>
        <begin position="450"/>
        <end position="477"/>
    </location>
</feature>
<dbReference type="Proteomes" id="UP000265140">
    <property type="component" value="Chromosome 23"/>
</dbReference>
<evidence type="ECO:0008006" key="5">
    <source>
        <dbReference type="Google" id="ProtNLM"/>
    </source>
</evidence>
<reference evidence="3" key="4">
    <citation type="submission" date="2025-09" db="UniProtKB">
        <authorList>
            <consortium name="Ensembl"/>
        </authorList>
    </citation>
    <scope>IDENTIFICATION</scope>
</reference>
<reference evidence="3" key="3">
    <citation type="submission" date="2025-08" db="UniProtKB">
        <authorList>
            <consortium name="Ensembl"/>
        </authorList>
    </citation>
    <scope>IDENTIFICATION</scope>
</reference>
<dbReference type="GeneID" id="105020428"/>
<dbReference type="CTD" id="55231"/>
<organism evidence="3 4">
    <name type="scientific">Esox lucius</name>
    <name type="common">Northern pike</name>
    <dbReference type="NCBI Taxonomy" id="8010"/>
    <lineage>
        <taxon>Eukaryota</taxon>
        <taxon>Metazoa</taxon>
        <taxon>Chordata</taxon>
        <taxon>Craniata</taxon>
        <taxon>Vertebrata</taxon>
        <taxon>Euteleostomi</taxon>
        <taxon>Actinopterygii</taxon>
        <taxon>Neopterygii</taxon>
        <taxon>Teleostei</taxon>
        <taxon>Protacanthopterygii</taxon>
        <taxon>Esociformes</taxon>
        <taxon>Esocidae</taxon>
        <taxon>Esox</taxon>
    </lineage>
</organism>
<dbReference type="Pfam" id="PF03999">
    <property type="entry name" value="MAP65_ASE1"/>
    <property type="match status" value="1"/>
</dbReference>